<evidence type="ECO:0000313" key="26">
    <source>
        <dbReference type="EMBL" id="RHM79083.1"/>
    </source>
</evidence>
<evidence type="ECO:0000256" key="8">
    <source>
        <dbReference type="SAM" id="Phobius"/>
    </source>
</evidence>
<evidence type="ECO:0000313" key="25">
    <source>
        <dbReference type="EMBL" id="RHJ16259.1"/>
    </source>
</evidence>
<reference evidence="14" key="7">
    <citation type="submission" date="2022-12" db="EMBL/GenBank/DDBJ databases">
        <title>Genome of R. gnavus strain RSHDN_120.</title>
        <authorList>
            <person name="Abdugheni R."/>
        </authorList>
    </citation>
    <scope>NUCLEOTIDE SEQUENCE</scope>
    <source>
        <strain evidence="14">RSHDN_120</strain>
    </source>
</reference>
<dbReference type="Proteomes" id="UP001211731">
    <property type="component" value="Unassembled WGS sequence"/>
</dbReference>
<dbReference type="GeneID" id="57432545"/>
<evidence type="ECO:0000313" key="22">
    <source>
        <dbReference type="EMBL" id="RHD08392.1"/>
    </source>
</evidence>
<dbReference type="SUPFAM" id="SSF81345">
    <property type="entry name" value="ABC transporter involved in vitamin B12 uptake, BtuC"/>
    <property type="match status" value="1"/>
</dbReference>
<feature type="transmembrane region" description="Helical" evidence="8">
    <location>
        <begin position="75"/>
        <end position="95"/>
    </location>
</feature>
<evidence type="ECO:0000313" key="33">
    <source>
        <dbReference type="Proteomes" id="UP000285610"/>
    </source>
</evidence>
<dbReference type="Proteomes" id="UP000260808">
    <property type="component" value="Unassembled WGS sequence"/>
</dbReference>
<evidence type="ECO:0000313" key="9">
    <source>
        <dbReference type="EMBL" id="MCB5493103.1"/>
    </source>
</evidence>
<dbReference type="Proteomes" id="UP001296643">
    <property type="component" value="Unassembled WGS sequence"/>
</dbReference>
<dbReference type="PANTHER" id="PTHR30472:SF18">
    <property type="entry name" value="IRON(III) DICITRATE ABC TRANSPORTER,PERMEASE PROTEIN"/>
    <property type="match status" value="1"/>
</dbReference>
<evidence type="ECO:0000313" key="14">
    <source>
        <dbReference type="EMBL" id="MDE1204038.1"/>
    </source>
</evidence>
<dbReference type="Proteomes" id="UP000283834">
    <property type="component" value="Unassembled WGS sequence"/>
</dbReference>
<reference evidence="9" key="5">
    <citation type="submission" date="2021-10" db="EMBL/GenBank/DDBJ databases">
        <title>Collection of gut derived symbiotic bacterial strains cultured from healthy donors.</title>
        <authorList>
            <person name="Lin H."/>
            <person name="Littmann E."/>
            <person name="Claire K."/>
            <person name="Pamer E."/>
        </authorList>
    </citation>
    <scope>NUCLEOTIDE SEQUENCE</scope>
    <source>
        <strain evidence="10">MSK.23.18</strain>
        <strain evidence="9">MSK.23.4</strain>
    </source>
</reference>
<comment type="similarity">
    <text evidence="2">Belongs to the binding-protein-dependent transport system permease family. FecCD subfamily.</text>
</comment>
<dbReference type="PROSITE" id="PS51257">
    <property type="entry name" value="PROKAR_LIPOPROTEIN"/>
    <property type="match status" value="1"/>
</dbReference>
<dbReference type="GO" id="GO:0005886">
    <property type="term" value="C:plasma membrane"/>
    <property type="evidence" value="ECO:0007669"/>
    <property type="project" value="UniProtKB-SubCell"/>
</dbReference>
<dbReference type="EMBL" id="JAAIRY010000005">
    <property type="protein sequence ID" value="NSI64625.1"/>
    <property type="molecule type" value="Genomic_DNA"/>
</dbReference>
<dbReference type="EMBL" id="JAQMLR010000005">
    <property type="protein sequence ID" value="MDB8738502.1"/>
    <property type="molecule type" value="Genomic_DNA"/>
</dbReference>
<dbReference type="AlphaFoldDB" id="A0A2N5PRI3"/>
<dbReference type="Proteomes" id="UP001149331">
    <property type="component" value="Unassembled WGS sequence"/>
</dbReference>
<evidence type="ECO:0000313" key="30">
    <source>
        <dbReference type="Proteomes" id="UP000283981"/>
    </source>
</evidence>
<feature type="transmembrane region" description="Helical" evidence="8">
    <location>
        <begin position="257"/>
        <end position="285"/>
    </location>
</feature>
<evidence type="ECO:0000313" key="27">
    <source>
        <dbReference type="Proteomes" id="UP000235093"/>
    </source>
</evidence>
<dbReference type="PANTHER" id="PTHR30472">
    <property type="entry name" value="FERRIC ENTEROBACTIN TRANSPORT SYSTEM PERMEASE PROTEIN"/>
    <property type="match status" value="1"/>
</dbReference>
<reference evidence="15" key="3">
    <citation type="journal article" date="2020" name="Cell Host Microbe">
        <title>Functional and Genomic Variation between Human-Derived Isolates of Lachnospiraceae Reveals Inter- and Intra-Species Diversity.</title>
        <authorList>
            <person name="Sorbara M.T."/>
            <person name="Littmann E.R."/>
            <person name="Fontana E."/>
            <person name="Moody T.U."/>
            <person name="Kohout C.E."/>
            <person name="Gjonbalaj M."/>
            <person name="Eaton V."/>
            <person name="Seok R."/>
            <person name="Leiner I.M."/>
            <person name="Pamer E.G."/>
        </authorList>
    </citation>
    <scope>NUCLEOTIDE SEQUENCE</scope>
    <source>
        <strain evidence="17">MSK.11.9</strain>
        <strain evidence="16">MSK.15.32</strain>
        <strain evidence="15">MSK.22.53</strain>
    </source>
</reference>
<evidence type="ECO:0000313" key="12">
    <source>
        <dbReference type="EMBL" id="MCZ0688469.1"/>
    </source>
</evidence>
<evidence type="ECO:0000256" key="1">
    <source>
        <dbReference type="ARBA" id="ARBA00004651"/>
    </source>
</evidence>
<dbReference type="InterPro" id="IPR000522">
    <property type="entry name" value="ABC_transptr_permease_BtuC"/>
</dbReference>
<evidence type="ECO:0000256" key="3">
    <source>
        <dbReference type="ARBA" id="ARBA00022448"/>
    </source>
</evidence>
<accession>A0A2N5PRI3</accession>
<dbReference type="Proteomes" id="UP001079535">
    <property type="component" value="Unassembled WGS sequence"/>
</dbReference>
<evidence type="ECO:0000313" key="17">
    <source>
        <dbReference type="EMBL" id="NSI64625.1"/>
    </source>
</evidence>
<evidence type="ECO:0000313" key="29">
    <source>
        <dbReference type="Proteomes" id="UP000283834"/>
    </source>
</evidence>
<dbReference type="Pfam" id="PF01032">
    <property type="entry name" value="FecCD"/>
    <property type="match status" value="1"/>
</dbReference>
<dbReference type="EMBL" id="QRLN01000001">
    <property type="protein sequence ID" value="RHJ16259.1"/>
    <property type="molecule type" value="Genomic_DNA"/>
</dbReference>
<keyword evidence="3" id="KW-0813">Transport</keyword>
<dbReference type="EMBL" id="JAPZEG010000012">
    <property type="protein sequence ID" value="MDE1204038.1"/>
    <property type="molecule type" value="Genomic_DNA"/>
</dbReference>
<feature type="transmembrane region" description="Helical" evidence="8">
    <location>
        <begin position="214"/>
        <end position="232"/>
    </location>
</feature>
<dbReference type="EMBL" id="JAAIRV010000001">
    <property type="protein sequence ID" value="NSI56879.1"/>
    <property type="molecule type" value="Genomic_DNA"/>
</dbReference>
<dbReference type="Proteomes" id="UP001297370">
    <property type="component" value="Unassembled WGS sequence"/>
</dbReference>
<dbReference type="Proteomes" id="UP000286137">
    <property type="component" value="Unassembled WGS sequence"/>
</dbReference>
<organism evidence="18 27">
    <name type="scientific">Mediterraneibacter gnavus</name>
    <name type="common">Ruminococcus gnavus</name>
    <dbReference type="NCBI Taxonomy" id="33038"/>
    <lineage>
        <taxon>Bacteria</taxon>
        <taxon>Bacillati</taxon>
        <taxon>Bacillota</taxon>
        <taxon>Clostridia</taxon>
        <taxon>Lachnospirales</taxon>
        <taxon>Lachnospiraceae</taxon>
        <taxon>Mediterraneibacter</taxon>
    </lineage>
</organism>
<evidence type="ECO:0000313" key="21">
    <source>
        <dbReference type="EMBL" id="RGT38792.1"/>
    </source>
</evidence>
<dbReference type="RefSeq" id="WP_004842867.1">
    <property type="nucleotide sequence ID" value="NZ_AP031446.1"/>
</dbReference>
<evidence type="ECO:0000313" key="24">
    <source>
        <dbReference type="EMBL" id="RHG88309.1"/>
    </source>
</evidence>
<dbReference type="InterPro" id="IPR037294">
    <property type="entry name" value="ABC_BtuC-like"/>
</dbReference>
<dbReference type="Gene3D" id="1.10.3470.10">
    <property type="entry name" value="ABC transporter involved in vitamin B12 uptake, BtuC"/>
    <property type="match status" value="1"/>
</dbReference>
<evidence type="ECO:0000256" key="6">
    <source>
        <dbReference type="ARBA" id="ARBA00022989"/>
    </source>
</evidence>
<evidence type="ECO:0000313" key="34">
    <source>
        <dbReference type="Proteomes" id="UP000285697"/>
    </source>
</evidence>
<dbReference type="Proteomes" id="UP000285697">
    <property type="component" value="Unassembled WGS sequence"/>
</dbReference>
<name>A0A2N5PRI3_MEDGN</name>
<dbReference type="GO" id="GO:0033214">
    <property type="term" value="P:siderophore-iron import into cell"/>
    <property type="evidence" value="ECO:0007669"/>
    <property type="project" value="TreeGrafter"/>
</dbReference>
<feature type="transmembrane region" description="Helical" evidence="8">
    <location>
        <begin position="297"/>
        <end position="321"/>
    </location>
</feature>
<evidence type="ECO:0000313" key="35">
    <source>
        <dbReference type="Proteomes" id="UP000286137"/>
    </source>
</evidence>
<dbReference type="GO" id="GO:0022857">
    <property type="term" value="F:transmembrane transporter activity"/>
    <property type="evidence" value="ECO:0007669"/>
    <property type="project" value="InterPro"/>
</dbReference>
<feature type="transmembrane region" description="Helical" evidence="8">
    <location>
        <begin position="327"/>
        <end position="345"/>
    </location>
</feature>
<dbReference type="EMBL" id="QRWQ01000007">
    <property type="protein sequence ID" value="RGT38792.1"/>
    <property type="molecule type" value="Genomic_DNA"/>
</dbReference>
<reference evidence="15" key="4">
    <citation type="submission" date="2020-02" db="EMBL/GenBank/DDBJ databases">
        <authorList>
            <person name="Littmann E."/>
            <person name="Sorbara M."/>
        </authorList>
    </citation>
    <scope>NUCLEOTIDE SEQUENCE</scope>
    <source>
        <strain evidence="17">MSK.11.9</strain>
        <strain evidence="16">MSK.15.32</strain>
        <strain evidence="15">MSK.22.53</strain>
    </source>
</reference>
<dbReference type="EMBL" id="JAPRBD010000001">
    <property type="protein sequence ID" value="MCZ0688469.1"/>
    <property type="molecule type" value="Genomic_DNA"/>
</dbReference>
<evidence type="ECO:0000313" key="11">
    <source>
        <dbReference type="EMBL" id="MCZ0667482.1"/>
    </source>
</evidence>
<dbReference type="Proteomes" id="UP001297422">
    <property type="component" value="Unassembled WGS sequence"/>
</dbReference>
<reference evidence="13" key="8">
    <citation type="submission" date="2023-01" db="EMBL/GenBank/DDBJ databases">
        <title>Human gut microbiome strain richness.</title>
        <authorList>
            <person name="Chen-Liaw A."/>
        </authorList>
    </citation>
    <scope>NUCLEOTIDE SEQUENCE</scope>
    <source>
        <strain evidence="13">1001217st1_A9_1001217B_191108</strain>
    </source>
</reference>
<evidence type="ECO:0000256" key="2">
    <source>
        <dbReference type="ARBA" id="ARBA00007935"/>
    </source>
</evidence>
<evidence type="ECO:0000313" key="13">
    <source>
        <dbReference type="EMBL" id="MDB8738502.1"/>
    </source>
</evidence>
<dbReference type="Proteomes" id="UP000283981">
    <property type="component" value="Unassembled WGS sequence"/>
</dbReference>
<keyword evidence="7 8" id="KW-0472">Membrane</keyword>
<dbReference type="EMBL" id="QSIR01000003">
    <property type="protein sequence ID" value="RHD08392.1"/>
    <property type="molecule type" value="Genomic_DNA"/>
</dbReference>
<dbReference type="STRING" id="33038.GCA_900067245_00146"/>
<dbReference type="EMBL" id="QRQE01000009">
    <property type="protein sequence ID" value="RHM79083.1"/>
    <property type="molecule type" value="Genomic_DNA"/>
</dbReference>
<dbReference type="Proteomes" id="UP000283992">
    <property type="component" value="Unassembled WGS sequence"/>
</dbReference>
<dbReference type="EMBL" id="QRIA01000002">
    <property type="protein sequence ID" value="RHG21897.1"/>
    <property type="molecule type" value="Genomic_DNA"/>
</dbReference>
<reference evidence="18 27" key="1">
    <citation type="journal article" date="2017" name="Genome Med.">
        <title>A novel Ruminococcus gnavus clade enriched in inflammatory bowel disease patients.</title>
        <authorList>
            <person name="Hall A.B."/>
            <person name="Yassour M."/>
            <person name="Sauk J."/>
            <person name="Garner A."/>
            <person name="Jiang X."/>
            <person name="Arthur T."/>
            <person name="Lagoudas G.K."/>
            <person name="Vatanen T."/>
            <person name="Fornelos N."/>
            <person name="Wilson R."/>
            <person name="Bertha M."/>
            <person name="Cohen M."/>
            <person name="Garber J."/>
            <person name="Khalili H."/>
            <person name="Gevers D."/>
            <person name="Ananthakrishnan A.N."/>
            <person name="Kugathasan S."/>
            <person name="Lander E.S."/>
            <person name="Blainey P."/>
            <person name="Vlamakis H."/>
            <person name="Xavier R.J."/>
            <person name="Huttenhower C."/>
        </authorList>
    </citation>
    <scope>NUCLEOTIDE SEQUENCE [LARGE SCALE GENOMIC DNA]</scope>
    <source>
        <strain evidence="18 27">RJX1125</strain>
    </source>
</reference>
<feature type="transmembrane region" description="Helical" evidence="8">
    <location>
        <begin position="137"/>
        <end position="157"/>
    </location>
</feature>
<dbReference type="EMBL" id="QRTJ01000003">
    <property type="protein sequence ID" value="RGQ70652.1"/>
    <property type="molecule type" value="Genomic_DNA"/>
</dbReference>
<dbReference type="EMBL" id="QRIS01000002">
    <property type="protein sequence ID" value="RHG88309.1"/>
    <property type="molecule type" value="Genomic_DNA"/>
</dbReference>
<proteinExistence type="inferred from homology"/>
<evidence type="ECO:0000313" key="32">
    <source>
        <dbReference type="Proteomes" id="UP000284472"/>
    </source>
</evidence>
<evidence type="ECO:0000256" key="7">
    <source>
        <dbReference type="ARBA" id="ARBA00023136"/>
    </source>
</evidence>
<dbReference type="EMBL" id="NIHT01000001">
    <property type="protein sequence ID" value="PLT77748.1"/>
    <property type="molecule type" value="Genomic_DNA"/>
</dbReference>
<comment type="caution">
    <text evidence="18">The sequence shown here is derived from an EMBL/GenBank/DDBJ whole genome shotgun (WGS) entry which is preliminary data.</text>
</comment>
<evidence type="ECO:0000313" key="28">
    <source>
        <dbReference type="Proteomes" id="UP000260808"/>
    </source>
</evidence>
<evidence type="ECO:0000313" key="23">
    <source>
        <dbReference type="EMBL" id="RHG21897.1"/>
    </source>
</evidence>
<keyword evidence="5 8" id="KW-0812">Transmembrane</keyword>
<dbReference type="EMBL" id="JAJBOM010000005">
    <property type="protein sequence ID" value="MCB5618647.1"/>
    <property type="molecule type" value="Genomic_DNA"/>
</dbReference>
<evidence type="ECO:0000313" key="15">
    <source>
        <dbReference type="EMBL" id="NSI18051.1"/>
    </source>
</evidence>
<feature type="transmembrane region" description="Helical" evidence="8">
    <location>
        <begin position="107"/>
        <end position="131"/>
    </location>
</feature>
<reference evidence="11" key="6">
    <citation type="submission" date="2022-11" db="EMBL/GenBank/DDBJ databases">
        <title>Temperate bacteriophages infecting mucin-degrading bacterium Ruminococcus gnavus from the human gut.</title>
        <authorList>
            <person name="Buttimer C."/>
        </authorList>
    </citation>
    <scope>NUCLEOTIDE SEQUENCE</scope>
    <source>
        <strain evidence="11">CCUG 49994</strain>
        <strain evidence="12">CCUG 52279</strain>
    </source>
</reference>
<evidence type="ECO:0000313" key="16">
    <source>
        <dbReference type="EMBL" id="NSI56879.1"/>
    </source>
</evidence>
<keyword evidence="6 8" id="KW-1133">Transmembrane helix</keyword>
<dbReference type="Proteomes" id="UP000285610">
    <property type="component" value="Unassembled WGS sequence"/>
</dbReference>
<dbReference type="Proteomes" id="UP001076974">
    <property type="component" value="Unassembled WGS sequence"/>
</dbReference>
<dbReference type="Proteomes" id="UP000284472">
    <property type="component" value="Unassembled WGS sequence"/>
</dbReference>
<keyword evidence="4" id="KW-1003">Cell membrane</keyword>
<dbReference type="FunFam" id="1.10.3470.10:FF:000001">
    <property type="entry name" value="Vitamin B12 ABC transporter permease BtuC"/>
    <property type="match status" value="1"/>
</dbReference>
<dbReference type="Proteomes" id="UP000235093">
    <property type="component" value="Unassembled WGS sequence"/>
</dbReference>
<sequence>MKELNKRQKRVRHLSLFCAVFVCSVLAVGCSVSFGAVKIHPFEVFRIIMNHLSGREIFFPTWETNMETIIWNIRLPRVVLAWFVGAGLSVCGVLMQALTKNALADPYVLGISSGASAGAVCAIITGCFHFAGGYGTMFGAICGAALAIVLSMAIATYKGTVTSTQLILAGIATSALFSGITNLIIYGYHTGSDKTKTAQYWMVGSLSGASWEKVKYVAAAFLITVCIILLFTRELDMLLLGDGTAENLGVNVTRIKMVVIIMAAVLTGIVVSVSGVIGFIGLVVPHIARRMVGSRHTIVLPFVIVLGGLFTVLADFLSRVIVAPEELPIGIIAALSGAPFFLYLIRRGRRKST</sequence>
<evidence type="ECO:0000256" key="5">
    <source>
        <dbReference type="ARBA" id="ARBA00022692"/>
    </source>
</evidence>
<gene>
    <name evidence="18" type="ORF">CDL23_01205</name>
    <name evidence="25" type="ORF">DW142_01155</name>
    <name evidence="24" type="ORF">DW243_01550</name>
    <name evidence="23" type="ORF">DW270_02545</name>
    <name evidence="22" type="ORF">DW812_03475</name>
    <name evidence="21" type="ORF">DWX36_08975</name>
    <name evidence="20" type="ORF">DWY88_02715</name>
    <name evidence="26" type="ORF">DWZ50_05165</name>
    <name evidence="19" type="ORF">DXC31_05205</name>
    <name evidence="15" type="ORF">G4958_01510</name>
    <name evidence="17" type="ORF">G4981_04955</name>
    <name evidence="16" type="ORF">G4993_00455</name>
    <name evidence="10" type="ORF">LIQ08_05655</name>
    <name evidence="9" type="ORF">LIQ10_05010</name>
    <name evidence="14" type="ORF">O4N78_10740</name>
    <name evidence="12" type="ORF">OZZ16_00805</name>
    <name evidence="11" type="ORF">OZZ17_07980</name>
    <name evidence="13" type="ORF">PNU63_06890</name>
</gene>
<evidence type="ECO:0000256" key="4">
    <source>
        <dbReference type="ARBA" id="ARBA00022475"/>
    </source>
</evidence>
<protein>
    <submittedName>
        <fullName evidence="18">Iron ABC transporter permease</fullName>
    </submittedName>
</protein>
<evidence type="ECO:0000313" key="18">
    <source>
        <dbReference type="EMBL" id="PLT77748.1"/>
    </source>
</evidence>
<evidence type="ECO:0000313" key="19">
    <source>
        <dbReference type="EMBL" id="RGM23982.1"/>
    </source>
</evidence>
<dbReference type="CDD" id="cd06550">
    <property type="entry name" value="TM_ABC_iron-siderophores_like"/>
    <property type="match status" value="1"/>
</dbReference>
<dbReference type="Proteomes" id="UP001296581">
    <property type="component" value="Unassembled WGS sequence"/>
</dbReference>
<evidence type="ECO:0000313" key="10">
    <source>
        <dbReference type="EMBL" id="MCB5618647.1"/>
    </source>
</evidence>
<dbReference type="Proteomes" id="UP001296580">
    <property type="component" value="Unassembled WGS sequence"/>
</dbReference>
<dbReference type="EMBL" id="JAPRAY010000009">
    <property type="protein sequence ID" value="MCZ0667482.1"/>
    <property type="molecule type" value="Genomic_DNA"/>
</dbReference>
<dbReference type="EMBL" id="JAJBNC010000006">
    <property type="protein sequence ID" value="MCB5493103.1"/>
    <property type="molecule type" value="Genomic_DNA"/>
</dbReference>
<reference evidence="28 29" key="2">
    <citation type="submission" date="2018-08" db="EMBL/GenBank/DDBJ databases">
        <title>A genome reference for cultivated species of the human gut microbiota.</title>
        <authorList>
            <person name="Zou Y."/>
            <person name="Xue W."/>
            <person name="Luo G."/>
        </authorList>
    </citation>
    <scope>NUCLEOTIDE SEQUENCE [LARGE SCALE GENOMIC DNA]</scope>
    <source>
        <strain evidence="21 29">AF19-16AC</strain>
        <strain evidence="20 35">AF27-4BH</strain>
        <strain evidence="26 33">AF33-12</strain>
        <strain evidence="25 31">AM12-54</strain>
        <strain evidence="24 30">AM21-18</strain>
        <strain evidence="23 34">AM22-7AC</strain>
        <strain evidence="22 32">AM32-6</strain>
        <strain evidence="19 28">TF01-20-2</strain>
    </source>
</reference>
<evidence type="ECO:0000313" key="31">
    <source>
        <dbReference type="Proteomes" id="UP000283992"/>
    </source>
</evidence>
<evidence type="ECO:0000313" key="20">
    <source>
        <dbReference type="EMBL" id="RGQ70652.1"/>
    </source>
</evidence>
<dbReference type="EMBL" id="JAAIRM010000002">
    <property type="protein sequence ID" value="NSI18051.1"/>
    <property type="molecule type" value="Genomic_DNA"/>
</dbReference>
<comment type="subcellular location">
    <subcellularLocation>
        <location evidence="1">Cell membrane</location>
        <topology evidence="1">Multi-pass membrane protein</topology>
    </subcellularLocation>
</comment>
<dbReference type="EMBL" id="QSSX01000009">
    <property type="protein sequence ID" value="RGM23982.1"/>
    <property type="molecule type" value="Genomic_DNA"/>
</dbReference>